<dbReference type="Proteomes" id="UP000254634">
    <property type="component" value="Unassembled WGS sequence"/>
</dbReference>
<gene>
    <name evidence="2" type="primary">scnE</name>
    <name evidence="2" type="ORF">NCTC13765_01588</name>
</gene>
<sequence length="248" mass="28013">MVKALQIELLKSKRTKSFAIAIAILGFGFLWTILVSKEKLTEVAFYFCNQDIYTFVLPLAISIFASRIVSNEKEGRTFKLQASNGRGVSGIFHDKLYFSTLFFMGLAVIFTGLLGIYISLFKWQSVSLQLLLLQVLRLSLSSFVQICLYISIAMYYEKQGLVLSMGFIGSFVGMIFQARTDQWWAFLLPWEGTGFLAPYKFSYNSVTSTAVYTLDNQLLLKIGIYILYATLVYALARGAIQGRKGMMI</sequence>
<feature type="transmembrane region" description="Helical" evidence="1">
    <location>
        <begin position="52"/>
        <end position="70"/>
    </location>
</feature>
<organism evidence="2 3">
    <name type="scientific">Streptococcus massiliensis</name>
    <dbReference type="NCBI Taxonomy" id="313439"/>
    <lineage>
        <taxon>Bacteria</taxon>
        <taxon>Bacillati</taxon>
        <taxon>Bacillota</taxon>
        <taxon>Bacilli</taxon>
        <taxon>Lactobacillales</taxon>
        <taxon>Streptococcaceae</taxon>
        <taxon>Streptococcus</taxon>
    </lineage>
</organism>
<reference evidence="2" key="1">
    <citation type="submission" date="2018-06" db="EMBL/GenBank/DDBJ databases">
        <authorList>
            <consortium name="Pathogen Informatics"/>
            <person name="Doyle S."/>
        </authorList>
    </citation>
    <scope>NUCLEOTIDE SEQUENCE [LARGE SCALE GENOMIC DNA]</scope>
    <source>
        <strain evidence="2">NCTC13765</strain>
    </source>
</reference>
<protein>
    <submittedName>
        <fullName evidence="2">Bacteriocin operon component, ScnE-like protein</fullName>
    </submittedName>
</protein>
<dbReference type="EMBL" id="UHFR01000005">
    <property type="protein sequence ID" value="SUN77066.1"/>
    <property type="molecule type" value="Genomic_DNA"/>
</dbReference>
<feature type="transmembrane region" description="Helical" evidence="1">
    <location>
        <begin position="18"/>
        <end position="36"/>
    </location>
</feature>
<keyword evidence="3" id="KW-1185">Reference proteome</keyword>
<name>A0A380L1F4_9STRE</name>
<dbReference type="STRING" id="1123307.GCA_000380065_00956"/>
<keyword evidence="1" id="KW-0472">Membrane</keyword>
<keyword evidence="1" id="KW-0812">Transmembrane</keyword>
<evidence type="ECO:0000256" key="1">
    <source>
        <dbReference type="SAM" id="Phobius"/>
    </source>
</evidence>
<feature type="transmembrane region" description="Helical" evidence="1">
    <location>
        <begin position="130"/>
        <end position="153"/>
    </location>
</feature>
<evidence type="ECO:0000313" key="2">
    <source>
        <dbReference type="EMBL" id="SUN77066.1"/>
    </source>
</evidence>
<feature type="transmembrane region" description="Helical" evidence="1">
    <location>
        <begin position="96"/>
        <end position="118"/>
    </location>
</feature>
<feature type="transmembrane region" description="Helical" evidence="1">
    <location>
        <begin position="160"/>
        <end position="178"/>
    </location>
</feature>
<dbReference type="AlphaFoldDB" id="A0A380L1F4"/>
<dbReference type="Pfam" id="PF12730">
    <property type="entry name" value="ABC2_membrane_4"/>
    <property type="match status" value="1"/>
</dbReference>
<dbReference type="OrthoDB" id="2237635at2"/>
<dbReference type="RefSeq" id="WP_018371654.1">
    <property type="nucleotide sequence ID" value="NZ_UHFR01000005.1"/>
</dbReference>
<accession>A0A380L1F4</accession>
<evidence type="ECO:0000313" key="3">
    <source>
        <dbReference type="Proteomes" id="UP000254634"/>
    </source>
</evidence>
<proteinExistence type="predicted"/>
<keyword evidence="1" id="KW-1133">Transmembrane helix</keyword>
<feature type="transmembrane region" description="Helical" evidence="1">
    <location>
        <begin position="222"/>
        <end position="240"/>
    </location>
</feature>